<dbReference type="EMBL" id="MSFK01000004">
    <property type="protein sequence ID" value="PWY94528.1"/>
    <property type="molecule type" value="Genomic_DNA"/>
</dbReference>
<dbReference type="OrthoDB" id="4358740at2759"/>
<dbReference type="GeneID" id="37118732"/>
<dbReference type="AlphaFoldDB" id="A0A317XC36"/>
<dbReference type="RefSeq" id="XP_025471289.1">
    <property type="nucleotide sequence ID" value="XM_025616589.1"/>
</dbReference>
<comment type="caution">
    <text evidence="1">The sequence shown here is derived from an EMBL/GenBank/DDBJ whole genome shotgun (WGS) entry which is preliminary data.</text>
</comment>
<organism evidence="1 2">
    <name type="scientific">Aspergillus sclerotioniger CBS 115572</name>
    <dbReference type="NCBI Taxonomy" id="1450535"/>
    <lineage>
        <taxon>Eukaryota</taxon>
        <taxon>Fungi</taxon>
        <taxon>Dikarya</taxon>
        <taxon>Ascomycota</taxon>
        <taxon>Pezizomycotina</taxon>
        <taxon>Eurotiomycetes</taxon>
        <taxon>Eurotiomycetidae</taxon>
        <taxon>Eurotiales</taxon>
        <taxon>Aspergillaceae</taxon>
        <taxon>Aspergillus</taxon>
        <taxon>Aspergillus subgen. Circumdati</taxon>
    </lineage>
</organism>
<accession>A0A317XC36</accession>
<gene>
    <name evidence="1" type="ORF">BO94DRAFT_609892</name>
</gene>
<evidence type="ECO:0000313" key="1">
    <source>
        <dbReference type="EMBL" id="PWY94528.1"/>
    </source>
</evidence>
<dbReference type="STRING" id="1450535.A0A317XC36"/>
<protein>
    <submittedName>
        <fullName evidence="1">Uncharacterized protein</fullName>
    </submittedName>
</protein>
<reference evidence="1 2" key="1">
    <citation type="submission" date="2016-12" db="EMBL/GenBank/DDBJ databases">
        <title>The genomes of Aspergillus section Nigri reveals drivers in fungal speciation.</title>
        <authorList>
            <consortium name="DOE Joint Genome Institute"/>
            <person name="Vesth T.C."/>
            <person name="Nybo J."/>
            <person name="Theobald S."/>
            <person name="Brandl J."/>
            <person name="Frisvad J.C."/>
            <person name="Nielsen K.F."/>
            <person name="Lyhne E.K."/>
            <person name="Kogle M.E."/>
            <person name="Kuo A."/>
            <person name="Riley R."/>
            <person name="Clum A."/>
            <person name="Nolan M."/>
            <person name="Lipzen A."/>
            <person name="Salamov A."/>
            <person name="Henrissat B."/>
            <person name="Wiebenga A."/>
            <person name="De Vries R.P."/>
            <person name="Grigoriev I.V."/>
            <person name="Mortensen U.H."/>
            <person name="Andersen M.R."/>
            <person name="Baker S.E."/>
        </authorList>
    </citation>
    <scope>NUCLEOTIDE SEQUENCE [LARGE SCALE GENOMIC DNA]</scope>
    <source>
        <strain evidence="1 2">CBS 115572</strain>
    </source>
</reference>
<dbReference type="Proteomes" id="UP000246702">
    <property type="component" value="Unassembled WGS sequence"/>
</dbReference>
<evidence type="ECO:0000313" key="2">
    <source>
        <dbReference type="Proteomes" id="UP000246702"/>
    </source>
</evidence>
<keyword evidence="2" id="KW-1185">Reference proteome</keyword>
<proteinExistence type="predicted"/>
<sequence>MSSITTIRTQILTNPHPQRLVLKLPTKELNPQNYRLSARDFLNTIFPNYKDDNRINFLAIEIQAKHTYIAIDVNNFDYDFETAHETTTILPVYVLWNHKRNGWYLVRWSQEDEPLARKIADLHDLNGFEATVPFLADFNGVVVYENSRYLDGRRWGRWDVSGSSGEGV</sequence>
<name>A0A317XC36_9EURO</name>